<evidence type="ECO:0000256" key="1">
    <source>
        <dbReference type="ARBA" id="ARBA00007894"/>
    </source>
</evidence>
<dbReference type="InterPro" id="IPR049940">
    <property type="entry name" value="GluQ/Sye"/>
</dbReference>
<dbReference type="EC" id="6.1.1.17" evidence="7"/>
<dbReference type="PANTHER" id="PTHR43311">
    <property type="entry name" value="GLUTAMATE--TRNA LIGASE"/>
    <property type="match status" value="1"/>
</dbReference>
<dbReference type="GO" id="GO:0006424">
    <property type="term" value="P:glutamyl-tRNA aminoacylation"/>
    <property type="evidence" value="ECO:0007669"/>
    <property type="project" value="UniProtKB-UniRule"/>
</dbReference>
<dbReference type="InterPro" id="IPR008925">
    <property type="entry name" value="aa_tRNA-synth_I_cd-bd_sf"/>
</dbReference>
<dbReference type="PRINTS" id="PR00987">
    <property type="entry name" value="TRNASYNTHGLU"/>
</dbReference>
<dbReference type="Pfam" id="PF00749">
    <property type="entry name" value="tRNA-synt_1c"/>
    <property type="match status" value="1"/>
</dbReference>
<dbReference type="SUPFAM" id="SSF52374">
    <property type="entry name" value="Nucleotidylyl transferase"/>
    <property type="match status" value="1"/>
</dbReference>
<organism evidence="10 11">
    <name type="scientific">Candidatus Ornithomonoglobus intestinigallinarum</name>
    <dbReference type="NCBI Taxonomy" id="2840894"/>
    <lineage>
        <taxon>Bacteria</taxon>
        <taxon>Bacillati</taxon>
        <taxon>Bacillota</taxon>
        <taxon>Clostridia</taxon>
        <taxon>Candidatus Ornithomonoglobus</taxon>
    </lineage>
</organism>
<comment type="function">
    <text evidence="7">Catalyzes the attachment of glutamate to tRNA(Glu) in a two-step reaction: glutamate is first activated by ATP to form Glu-AMP and then transferred to the acceptor end of tRNA(Glu).</text>
</comment>
<keyword evidence="5 7" id="KW-0648">Protein biosynthesis</keyword>
<dbReference type="HAMAP" id="MF_00022">
    <property type="entry name" value="Glu_tRNA_synth_type1"/>
    <property type="match status" value="1"/>
</dbReference>
<keyword evidence="2 7" id="KW-0436">Ligase</keyword>
<gene>
    <name evidence="7" type="primary">gltX</name>
    <name evidence="10" type="ORF">IAA60_02005</name>
</gene>
<evidence type="ECO:0000256" key="4">
    <source>
        <dbReference type="ARBA" id="ARBA00022840"/>
    </source>
</evidence>
<evidence type="ECO:0000256" key="7">
    <source>
        <dbReference type="HAMAP-Rule" id="MF_00022"/>
    </source>
</evidence>
<dbReference type="InterPro" id="IPR014729">
    <property type="entry name" value="Rossmann-like_a/b/a_fold"/>
</dbReference>
<comment type="caution">
    <text evidence="10">The sequence shown here is derived from an EMBL/GenBank/DDBJ whole genome shotgun (WGS) entry which is preliminary data.</text>
</comment>
<dbReference type="InterPro" id="IPR020058">
    <property type="entry name" value="Glu/Gln-tRNA-synth_Ib_cat-dom"/>
</dbReference>
<dbReference type="InterPro" id="IPR000924">
    <property type="entry name" value="Glu/Gln-tRNA-synth"/>
</dbReference>
<dbReference type="InterPro" id="IPR020751">
    <property type="entry name" value="aa-tRNA-synth_I_codon-bd_sub2"/>
</dbReference>
<dbReference type="InterPro" id="IPR004527">
    <property type="entry name" value="Glu-tRNA-ligase_bac/mito"/>
</dbReference>
<dbReference type="AlphaFoldDB" id="A0A9D1H1S6"/>
<reference evidence="10" key="1">
    <citation type="submission" date="2020-10" db="EMBL/GenBank/DDBJ databases">
        <authorList>
            <person name="Gilroy R."/>
        </authorList>
    </citation>
    <scope>NUCLEOTIDE SEQUENCE</scope>
    <source>
        <strain evidence="10">CHK181-108</strain>
    </source>
</reference>
<sequence>MDDKQNMAELLFPHITKTPADYETEYPERKLADGAKVTRFAPSPTGFLHMGSLFAALIGRRTASDSDGVFYLRIEDTDKKREVKNGVSQLVEGLKAFNIDIDEGMVSETESRGAYGPYIQSKRTPIYQSYVKELVKKGLAYPCFMTEDEISIIREKQEHEKKLPGIYGEYAKYRNISYGEAKRRIEAGEEYVVRLHSPGREENRVSFDDSIKGRIEMPENILDVVLLKKDGTPTYHFAHAVDDHLMRTTDVIRGDEWISSAPIHLQLFEVLGFKAPRYAHIAPLQKEDGETGGKRKLSKRKDPEAAVEYYKKAGYPAEAVIEYLLTIANSNYEEWRLANPEAEQSEFEFSLSKMSKAGALFDLAKLNDVSKNYICRLSAEEVYDLAAEWAKEYNEKLYACLTDDEEYAKAVFSIERGNEKPRKDIAKWEDVENYVAYFYEELWDGKLDFADSPSRDDMIEIIETYKERYNENDSAEDWFPHLREMAVELGYAKAPKVYKKNPEEYKGHVGDVAGVIRAAVTGRRNTPDLYEIMQTLGVDEVMRRLNRAVAYLAGDEK</sequence>
<comment type="catalytic activity">
    <reaction evidence="7">
        <text>tRNA(Glu) + L-glutamate + ATP = L-glutamyl-tRNA(Glu) + AMP + diphosphate</text>
        <dbReference type="Rhea" id="RHEA:23540"/>
        <dbReference type="Rhea" id="RHEA-COMP:9663"/>
        <dbReference type="Rhea" id="RHEA-COMP:9680"/>
        <dbReference type="ChEBI" id="CHEBI:29985"/>
        <dbReference type="ChEBI" id="CHEBI:30616"/>
        <dbReference type="ChEBI" id="CHEBI:33019"/>
        <dbReference type="ChEBI" id="CHEBI:78442"/>
        <dbReference type="ChEBI" id="CHEBI:78520"/>
        <dbReference type="ChEBI" id="CHEBI:456215"/>
        <dbReference type="EC" id="6.1.1.17"/>
    </reaction>
</comment>
<evidence type="ECO:0000256" key="6">
    <source>
        <dbReference type="ARBA" id="ARBA00023146"/>
    </source>
</evidence>
<dbReference type="Gene3D" id="3.40.50.620">
    <property type="entry name" value="HUPs"/>
    <property type="match status" value="1"/>
</dbReference>
<keyword evidence="3 7" id="KW-0547">Nucleotide-binding</keyword>
<keyword evidence="7" id="KW-0963">Cytoplasm</keyword>
<dbReference type="Gene3D" id="1.10.10.350">
    <property type="match status" value="1"/>
</dbReference>
<dbReference type="InterPro" id="IPR045462">
    <property type="entry name" value="aa-tRNA-synth_I_cd-bd"/>
</dbReference>
<comment type="subcellular location">
    <subcellularLocation>
        <location evidence="7">Cytoplasm</location>
    </subcellularLocation>
</comment>
<evidence type="ECO:0000313" key="11">
    <source>
        <dbReference type="Proteomes" id="UP000824165"/>
    </source>
</evidence>
<evidence type="ECO:0000256" key="2">
    <source>
        <dbReference type="ARBA" id="ARBA00022598"/>
    </source>
</evidence>
<dbReference type="NCBIfam" id="TIGR00464">
    <property type="entry name" value="gltX_bact"/>
    <property type="match status" value="1"/>
</dbReference>
<dbReference type="GO" id="GO:0005524">
    <property type="term" value="F:ATP binding"/>
    <property type="evidence" value="ECO:0007669"/>
    <property type="project" value="UniProtKB-UniRule"/>
</dbReference>
<evidence type="ECO:0000259" key="9">
    <source>
        <dbReference type="Pfam" id="PF19269"/>
    </source>
</evidence>
<accession>A0A9D1H1S6</accession>
<proteinExistence type="inferred from homology"/>
<evidence type="ECO:0000256" key="5">
    <source>
        <dbReference type="ARBA" id="ARBA00022917"/>
    </source>
</evidence>
<feature type="binding site" evidence="7">
    <location>
        <position position="299"/>
    </location>
    <ligand>
        <name>ATP</name>
        <dbReference type="ChEBI" id="CHEBI:30616"/>
    </ligand>
</feature>
<comment type="caution">
    <text evidence="7">Lacks conserved residue(s) required for the propagation of feature annotation.</text>
</comment>
<feature type="short sequence motif" description="'HIGH' region" evidence="7">
    <location>
        <begin position="42"/>
        <end position="52"/>
    </location>
</feature>
<reference evidence="10" key="2">
    <citation type="journal article" date="2021" name="PeerJ">
        <title>Extensive microbial diversity within the chicken gut microbiome revealed by metagenomics and culture.</title>
        <authorList>
            <person name="Gilroy R."/>
            <person name="Ravi A."/>
            <person name="Getino M."/>
            <person name="Pursley I."/>
            <person name="Horton D.L."/>
            <person name="Alikhan N.F."/>
            <person name="Baker D."/>
            <person name="Gharbi K."/>
            <person name="Hall N."/>
            <person name="Watson M."/>
            <person name="Adriaenssens E.M."/>
            <person name="Foster-Nyarko E."/>
            <person name="Jarju S."/>
            <person name="Secka A."/>
            <person name="Antonio M."/>
            <person name="Oren A."/>
            <person name="Chaudhuri R.R."/>
            <person name="La Ragione R."/>
            <person name="Hildebrand F."/>
            <person name="Pallen M.J."/>
        </authorList>
    </citation>
    <scope>NUCLEOTIDE SEQUENCE</scope>
    <source>
        <strain evidence="10">CHK181-108</strain>
    </source>
</reference>
<protein>
    <recommendedName>
        <fullName evidence="7">Glutamate--tRNA ligase</fullName>
        <ecNumber evidence="7">6.1.1.17</ecNumber>
    </recommendedName>
    <alternativeName>
        <fullName evidence="7">Glutamyl-tRNA synthetase</fullName>
        <shortName evidence="7">GluRS</shortName>
    </alternativeName>
</protein>
<feature type="domain" description="Aminoacyl-tRNA synthetase class I anticodon-binding" evidence="9">
    <location>
        <begin position="499"/>
        <end position="548"/>
    </location>
</feature>
<evidence type="ECO:0000259" key="8">
    <source>
        <dbReference type="Pfam" id="PF00749"/>
    </source>
</evidence>
<comment type="similarity">
    <text evidence="1 7">Belongs to the class-I aminoacyl-tRNA synthetase family. Glutamate--tRNA ligase type 1 subfamily.</text>
</comment>
<dbReference type="GO" id="GO:0004818">
    <property type="term" value="F:glutamate-tRNA ligase activity"/>
    <property type="evidence" value="ECO:0007669"/>
    <property type="project" value="UniProtKB-UniRule"/>
</dbReference>
<evidence type="ECO:0000313" key="10">
    <source>
        <dbReference type="EMBL" id="HIT84658.1"/>
    </source>
</evidence>
<comment type="subunit">
    <text evidence="7">Monomer.</text>
</comment>
<feature type="domain" description="Glutamyl/glutaminyl-tRNA synthetase class Ib catalytic" evidence="8">
    <location>
        <begin position="37"/>
        <end position="367"/>
    </location>
</feature>
<dbReference type="GO" id="GO:0000049">
    <property type="term" value="F:tRNA binding"/>
    <property type="evidence" value="ECO:0007669"/>
    <property type="project" value="InterPro"/>
</dbReference>
<dbReference type="PANTHER" id="PTHR43311:SF2">
    <property type="entry name" value="GLUTAMATE--TRNA LIGASE, MITOCHONDRIAL-RELATED"/>
    <property type="match status" value="1"/>
</dbReference>
<evidence type="ECO:0000256" key="3">
    <source>
        <dbReference type="ARBA" id="ARBA00022741"/>
    </source>
</evidence>
<keyword evidence="6 7" id="KW-0030">Aminoacyl-tRNA synthetase</keyword>
<dbReference type="Pfam" id="PF19269">
    <property type="entry name" value="Anticodon_2"/>
    <property type="match status" value="1"/>
</dbReference>
<dbReference type="GO" id="GO:0005829">
    <property type="term" value="C:cytosol"/>
    <property type="evidence" value="ECO:0007669"/>
    <property type="project" value="TreeGrafter"/>
</dbReference>
<dbReference type="Proteomes" id="UP000824165">
    <property type="component" value="Unassembled WGS sequence"/>
</dbReference>
<dbReference type="SUPFAM" id="SSF48163">
    <property type="entry name" value="An anticodon-binding domain of class I aminoacyl-tRNA synthetases"/>
    <property type="match status" value="1"/>
</dbReference>
<name>A0A9D1H1S6_9FIRM</name>
<keyword evidence="4 7" id="KW-0067">ATP-binding</keyword>
<feature type="short sequence motif" description="'KMSKS' region" evidence="7">
    <location>
        <begin position="296"/>
        <end position="300"/>
    </location>
</feature>
<dbReference type="EMBL" id="DVLU01000017">
    <property type="protein sequence ID" value="HIT84658.1"/>
    <property type="molecule type" value="Genomic_DNA"/>
</dbReference>